<evidence type="ECO:0000256" key="1">
    <source>
        <dbReference type="ARBA" id="ARBA00038158"/>
    </source>
</evidence>
<reference evidence="3 4" key="1">
    <citation type="submission" date="2017-06" db="EMBL/GenBank/DDBJ databases">
        <title>Comparative genomic analysis of Ambrosia Fusariam Clade fungi.</title>
        <authorList>
            <person name="Stajich J.E."/>
            <person name="Carrillo J."/>
            <person name="Kijimoto T."/>
            <person name="Eskalen A."/>
            <person name="O'Donnell K."/>
            <person name="Kasson M."/>
        </authorList>
    </citation>
    <scope>NUCLEOTIDE SEQUENCE [LARGE SCALE GENOMIC DNA]</scope>
    <source>
        <strain evidence="3">UCR3666</strain>
    </source>
</reference>
<keyword evidence="4" id="KW-1185">Reference proteome</keyword>
<feature type="region of interest" description="Disordered" evidence="2">
    <location>
        <begin position="1"/>
        <end position="23"/>
    </location>
</feature>
<feature type="compositionally biased region" description="Low complexity" evidence="2">
    <location>
        <begin position="72"/>
        <end position="96"/>
    </location>
</feature>
<dbReference type="Pfam" id="PF13489">
    <property type="entry name" value="Methyltransf_23"/>
    <property type="match status" value="1"/>
</dbReference>
<evidence type="ECO:0000313" key="3">
    <source>
        <dbReference type="EMBL" id="RMJ13803.1"/>
    </source>
</evidence>
<dbReference type="InterPro" id="IPR029063">
    <property type="entry name" value="SAM-dependent_MTases_sf"/>
</dbReference>
<evidence type="ECO:0008006" key="5">
    <source>
        <dbReference type="Google" id="ProtNLM"/>
    </source>
</evidence>
<dbReference type="EMBL" id="NKUJ01000100">
    <property type="protein sequence ID" value="RMJ13803.1"/>
    <property type="molecule type" value="Genomic_DNA"/>
</dbReference>
<dbReference type="AlphaFoldDB" id="A0A3M2S8B6"/>
<organism evidence="3 4">
    <name type="scientific">Fusarium kuroshium</name>
    <dbReference type="NCBI Taxonomy" id="2010991"/>
    <lineage>
        <taxon>Eukaryota</taxon>
        <taxon>Fungi</taxon>
        <taxon>Dikarya</taxon>
        <taxon>Ascomycota</taxon>
        <taxon>Pezizomycotina</taxon>
        <taxon>Sordariomycetes</taxon>
        <taxon>Hypocreomycetidae</taxon>
        <taxon>Hypocreales</taxon>
        <taxon>Nectriaceae</taxon>
        <taxon>Fusarium</taxon>
        <taxon>Fusarium solani species complex</taxon>
    </lineage>
</organism>
<feature type="compositionally biased region" description="Polar residues" evidence="2">
    <location>
        <begin position="37"/>
        <end position="68"/>
    </location>
</feature>
<dbReference type="PANTHER" id="PTHR43591:SF10">
    <property type="entry name" value="ABC TRANSMEMBRANE TYPE-1 DOMAIN-CONTAINING PROTEIN-RELATED"/>
    <property type="match status" value="1"/>
</dbReference>
<dbReference type="Gene3D" id="3.40.50.150">
    <property type="entry name" value="Vaccinia Virus protein VP39"/>
    <property type="match status" value="1"/>
</dbReference>
<feature type="region of interest" description="Disordered" evidence="2">
    <location>
        <begin position="36"/>
        <end position="97"/>
    </location>
</feature>
<comment type="caution">
    <text evidence="3">The sequence shown here is derived from an EMBL/GenBank/DDBJ whole genome shotgun (WGS) entry which is preliminary data.</text>
</comment>
<gene>
    <name evidence="3" type="ORF">CDV36_006554</name>
</gene>
<dbReference type="OrthoDB" id="2013972at2759"/>
<comment type="similarity">
    <text evidence="1">Belongs to the methyltransferase superfamily. LaeA methyltransferase family.</text>
</comment>
<dbReference type="CDD" id="cd02440">
    <property type="entry name" value="AdoMet_MTases"/>
    <property type="match status" value="1"/>
</dbReference>
<evidence type="ECO:0000256" key="2">
    <source>
        <dbReference type="SAM" id="MobiDB-lite"/>
    </source>
</evidence>
<sequence length="428" mass="47793">MHDRRLQYNEGRDNKAGCESLRVPDHETPAHVFRLSQPESYTSFTDLQGTYNTMSDKNETEQPSSAAQGTVEASASHESPPPAAEAGPAEASHSSGILPPQHWQQAAINADETIDADSALGDNNSSTASITSSILKYRTILGRTFHSEQGDAHYWGANDERQNEAMDINHHCQTLRLDGKLFLAPLSNDITNAVDIGTGTGVWAIDFADDFPGCEVIGTDISPIQPSWIPPNLQFQIDDCTKEWTFPEDSLDYVHIRFLTGCIADWDALMKEAYRCLKPGGYIESMEPSANIQSDDDTVEPDSAMGQWGKIFVEGGIKMGRTFTVVEDELQNKALRKAGFVDIKEQKHKSPIGSWPKDEKLREIGQYAQLSMEQDFEGLILFMTNVLGGWSREEIQVYVAHLRREIRSGKKHGWYWQKVVWARKPDSA</sequence>
<accession>A0A3M2S8B6</accession>
<dbReference type="GO" id="GO:0008168">
    <property type="term" value="F:methyltransferase activity"/>
    <property type="evidence" value="ECO:0007669"/>
    <property type="project" value="TreeGrafter"/>
</dbReference>
<evidence type="ECO:0000313" key="4">
    <source>
        <dbReference type="Proteomes" id="UP000277212"/>
    </source>
</evidence>
<dbReference type="SUPFAM" id="SSF53335">
    <property type="entry name" value="S-adenosyl-L-methionine-dependent methyltransferases"/>
    <property type="match status" value="1"/>
</dbReference>
<proteinExistence type="inferred from homology"/>
<name>A0A3M2S8B6_9HYPO</name>
<dbReference type="Proteomes" id="UP000277212">
    <property type="component" value="Unassembled WGS sequence"/>
</dbReference>
<protein>
    <recommendedName>
        <fullName evidence="5">Methyltransferase domain-containing protein</fullName>
    </recommendedName>
</protein>
<dbReference type="PANTHER" id="PTHR43591">
    <property type="entry name" value="METHYLTRANSFERASE"/>
    <property type="match status" value="1"/>
</dbReference>
<dbReference type="STRING" id="2010991.A0A3M2S8B6"/>